<dbReference type="Proteomes" id="UP000762676">
    <property type="component" value="Unassembled WGS sequence"/>
</dbReference>
<comment type="caution">
    <text evidence="2">The sequence shown here is derived from an EMBL/GenBank/DDBJ whole genome shotgun (WGS) entry which is preliminary data.</text>
</comment>
<dbReference type="EMBL" id="BMAT01002926">
    <property type="protein sequence ID" value="GFS16830.1"/>
    <property type="molecule type" value="Genomic_DNA"/>
</dbReference>
<gene>
    <name evidence="2" type="ORF">ElyMa_001482500</name>
</gene>
<name>A0AAV4J370_9GAST</name>
<dbReference type="AlphaFoldDB" id="A0AAV4J370"/>
<feature type="compositionally biased region" description="Polar residues" evidence="1">
    <location>
        <begin position="23"/>
        <end position="39"/>
    </location>
</feature>
<sequence>MQAATPLNRPNITEALSEPKLMQLSQLRPARSNSTSKAANISRPVELPEGVVTLRTSVTTFFHCGTSVGSDTTAPILCRWTHLMEK</sequence>
<organism evidence="2 3">
    <name type="scientific">Elysia marginata</name>
    <dbReference type="NCBI Taxonomy" id="1093978"/>
    <lineage>
        <taxon>Eukaryota</taxon>
        <taxon>Metazoa</taxon>
        <taxon>Spiralia</taxon>
        <taxon>Lophotrochozoa</taxon>
        <taxon>Mollusca</taxon>
        <taxon>Gastropoda</taxon>
        <taxon>Heterobranchia</taxon>
        <taxon>Euthyneura</taxon>
        <taxon>Panpulmonata</taxon>
        <taxon>Sacoglossa</taxon>
        <taxon>Placobranchoidea</taxon>
        <taxon>Plakobranchidae</taxon>
        <taxon>Elysia</taxon>
    </lineage>
</organism>
<evidence type="ECO:0000313" key="3">
    <source>
        <dbReference type="Proteomes" id="UP000762676"/>
    </source>
</evidence>
<evidence type="ECO:0000256" key="1">
    <source>
        <dbReference type="SAM" id="MobiDB-lite"/>
    </source>
</evidence>
<reference evidence="2 3" key="1">
    <citation type="journal article" date="2021" name="Elife">
        <title>Chloroplast acquisition without the gene transfer in kleptoplastic sea slugs, Plakobranchus ocellatus.</title>
        <authorList>
            <person name="Maeda T."/>
            <person name="Takahashi S."/>
            <person name="Yoshida T."/>
            <person name="Shimamura S."/>
            <person name="Takaki Y."/>
            <person name="Nagai Y."/>
            <person name="Toyoda A."/>
            <person name="Suzuki Y."/>
            <person name="Arimoto A."/>
            <person name="Ishii H."/>
            <person name="Satoh N."/>
            <person name="Nishiyama T."/>
            <person name="Hasebe M."/>
            <person name="Maruyama T."/>
            <person name="Minagawa J."/>
            <person name="Obokata J."/>
            <person name="Shigenobu S."/>
        </authorList>
    </citation>
    <scope>NUCLEOTIDE SEQUENCE [LARGE SCALE GENOMIC DNA]</scope>
</reference>
<evidence type="ECO:0000313" key="2">
    <source>
        <dbReference type="EMBL" id="GFS16830.1"/>
    </source>
</evidence>
<accession>A0AAV4J370</accession>
<proteinExistence type="predicted"/>
<feature type="region of interest" description="Disordered" evidence="1">
    <location>
        <begin position="1"/>
        <end position="42"/>
    </location>
</feature>
<keyword evidence="3" id="KW-1185">Reference proteome</keyword>
<protein>
    <submittedName>
        <fullName evidence="2">Uncharacterized protein</fullName>
    </submittedName>
</protein>